<name>A0A6C0AQ95_9ZZZZ</name>
<protein>
    <submittedName>
        <fullName evidence="2">Uncharacterized protein</fullName>
    </submittedName>
</protein>
<proteinExistence type="predicted"/>
<dbReference type="AlphaFoldDB" id="A0A6C0AQ95"/>
<sequence>MDLQQRKLKKSEWDSIEISVSQHEMDVLYMIIKGYQDVNVKINNHNSIFTFLKIEYSEKIEDYVFIRFLLERVTKIEKTLKTFHASYEAIKMDSNAKVNSADKIRLERFDENTLKKNNIYEFILLDHIEALLRGLEKSDKKMIHLHYYTLYKLIKNNILRLNRHMIELTNRILHLFEERINFAHIIQYAVEIIEKNESLLKYGDLTLYEHQKEIFTVCKSIRPKLVLYMAPTGTGKTLTPIALSEGKKIIFVCAARHVGLALAKAAISVKKKIAFAFGCSSADDIRLHYFAAKVFTRNKRTGGIGKVDNSVGDNVEIIICDIRSYLPAMYYMLAFFPAEDIIMYWDEPTITLDYDDHDIHKTIRKNWQENQIPNIVLSSATLPKQNELTETIPDFLIKFPGAEVCNIVSHDCKKSIPIVNKDGFVVLPHYLSDNYSEILKVAKHCSEYLTLMRYFDLKEVVEFIHYVYFNKYCNARTNLDRHFETLDDINMKNIKVYYLTLLKNILPEKWSEIFEYFKIMRKPRILENNKVDTKGNKITKVKSIGPGVIVESVKPNSLSGAPLIRLASEQITSIRTEEPKGTSGVYVSTKDAYTLTDGPTIFISDDVEKIAKFCIQQANIPAIVMEDLSKKIEYNNAINERLSVLESESELIKEQNEQQAKNSVSTFHNGSTISGRNKGNKDTKKASRDTPEEMESHGKLNRLTQEITSLRIMIKSATLNDTFIPNNKLHLEKWTKDIDSKGAFTSNIDEQTVCDIMALNGIENSWKVLLMMGIGVFINHENIAYTEIMKKLADEQKLYMIIASSDYIYGTNYQFCHGFLSKDLNLTQEKIIQAMGRIGRNNIQQTYTVRFRDDEQISKLFTSETEKPEIINMNRLFNSKNVIWRENEYLEVPEVDEKTVEVVEEV</sequence>
<organism evidence="2">
    <name type="scientific">viral metagenome</name>
    <dbReference type="NCBI Taxonomy" id="1070528"/>
    <lineage>
        <taxon>unclassified sequences</taxon>
        <taxon>metagenomes</taxon>
        <taxon>organismal metagenomes</taxon>
    </lineage>
</organism>
<feature type="compositionally biased region" description="Polar residues" evidence="1">
    <location>
        <begin position="657"/>
        <end position="677"/>
    </location>
</feature>
<dbReference type="EMBL" id="MN740762">
    <property type="protein sequence ID" value="QHS81934.1"/>
    <property type="molecule type" value="Genomic_DNA"/>
</dbReference>
<evidence type="ECO:0000256" key="1">
    <source>
        <dbReference type="SAM" id="MobiDB-lite"/>
    </source>
</evidence>
<feature type="compositionally biased region" description="Basic and acidic residues" evidence="1">
    <location>
        <begin position="679"/>
        <end position="698"/>
    </location>
</feature>
<evidence type="ECO:0000313" key="2">
    <source>
        <dbReference type="EMBL" id="QHS81934.1"/>
    </source>
</evidence>
<reference evidence="2" key="1">
    <citation type="journal article" date="2020" name="Nature">
        <title>Giant virus diversity and host interactions through global metagenomics.</title>
        <authorList>
            <person name="Schulz F."/>
            <person name="Roux S."/>
            <person name="Paez-Espino D."/>
            <person name="Jungbluth S."/>
            <person name="Walsh D.A."/>
            <person name="Denef V.J."/>
            <person name="McMahon K.D."/>
            <person name="Konstantinidis K.T."/>
            <person name="Eloe-Fadrosh E.A."/>
            <person name="Kyrpides N.C."/>
            <person name="Woyke T."/>
        </authorList>
    </citation>
    <scope>NUCLEOTIDE SEQUENCE</scope>
    <source>
        <strain evidence="2">GVMAG-S-1101165-79</strain>
    </source>
</reference>
<feature type="region of interest" description="Disordered" evidence="1">
    <location>
        <begin position="653"/>
        <end position="699"/>
    </location>
</feature>
<dbReference type="SUPFAM" id="SSF52540">
    <property type="entry name" value="P-loop containing nucleoside triphosphate hydrolases"/>
    <property type="match status" value="2"/>
</dbReference>
<accession>A0A6C0AQ95</accession>
<dbReference type="InterPro" id="IPR027417">
    <property type="entry name" value="P-loop_NTPase"/>
</dbReference>